<dbReference type="SUPFAM" id="SSF55961">
    <property type="entry name" value="Bet v1-like"/>
    <property type="match status" value="1"/>
</dbReference>
<dbReference type="Gene3D" id="3.30.530.20">
    <property type="match status" value="1"/>
</dbReference>
<dbReference type="EMBL" id="WBMO01000001">
    <property type="protein sequence ID" value="MDV2474680.1"/>
    <property type="molecule type" value="Genomic_DNA"/>
</dbReference>
<name>A0ABU3WL55_9NOCA</name>
<organism evidence="4 5">
    <name type="scientific">Rhodococcus zopfii</name>
    <dbReference type="NCBI Taxonomy" id="43772"/>
    <lineage>
        <taxon>Bacteria</taxon>
        <taxon>Bacillati</taxon>
        <taxon>Actinomycetota</taxon>
        <taxon>Actinomycetes</taxon>
        <taxon>Mycobacteriales</taxon>
        <taxon>Nocardiaceae</taxon>
        <taxon>Rhodococcus</taxon>
    </lineage>
</organism>
<feature type="region of interest" description="Disordered" evidence="2">
    <location>
        <begin position="51"/>
        <end position="72"/>
    </location>
</feature>
<comment type="caution">
    <text evidence="4">The sequence shown here is derived from an EMBL/GenBank/DDBJ whole genome shotgun (WGS) entry which is preliminary data.</text>
</comment>
<dbReference type="Pfam" id="PF08327">
    <property type="entry name" value="AHSA1"/>
    <property type="match status" value="1"/>
</dbReference>
<gene>
    <name evidence="4" type="ORF">F8M49_03220</name>
</gene>
<proteinExistence type="inferred from homology"/>
<comment type="similarity">
    <text evidence="1">Belongs to the AHA1 family.</text>
</comment>
<evidence type="ECO:0000259" key="3">
    <source>
        <dbReference type="Pfam" id="PF08327"/>
    </source>
</evidence>
<evidence type="ECO:0000256" key="1">
    <source>
        <dbReference type="ARBA" id="ARBA00006817"/>
    </source>
</evidence>
<protein>
    <submittedName>
        <fullName evidence="4">SRPBCC domain-containing protein</fullName>
    </submittedName>
</protein>
<dbReference type="RefSeq" id="WP_072814004.1">
    <property type="nucleotide sequence ID" value="NZ_JAHWLX010000006.1"/>
</dbReference>
<sequence length="141" mass="15589">MIDTGTVGKTRDVGWQIGVSKTLPYPIDAVWSLIVGDPSLWLGAGSEIPHDKGVQWQSDDGTTGELRSRHESDRVRLTWRPSTWSHDTTVQVAVQATPAGTVLRFHQERLAGPGERQQQRGHWQAALARIERALERSTGTA</sequence>
<evidence type="ECO:0000256" key="2">
    <source>
        <dbReference type="SAM" id="MobiDB-lite"/>
    </source>
</evidence>
<dbReference type="InterPro" id="IPR013538">
    <property type="entry name" value="ASHA1/2-like_C"/>
</dbReference>
<dbReference type="CDD" id="cd07814">
    <property type="entry name" value="SRPBCC_CalC_Aha1-like"/>
    <property type="match status" value="1"/>
</dbReference>
<evidence type="ECO:0000313" key="5">
    <source>
        <dbReference type="Proteomes" id="UP001275440"/>
    </source>
</evidence>
<dbReference type="Proteomes" id="UP001275440">
    <property type="component" value="Unassembled WGS sequence"/>
</dbReference>
<accession>A0ABU3WL55</accession>
<reference evidence="4 5" key="1">
    <citation type="submission" date="2019-10" db="EMBL/GenBank/DDBJ databases">
        <title>Draft Genome Assembly of Rhodococcus zopfii DSM44189.</title>
        <authorList>
            <person name="Sutton J.M."/>
            <person name="Akob D.M."/>
            <person name="Bushman T.J."/>
        </authorList>
    </citation>
    <scope>NUCLEOTIDE SEQUENCE [LARGE SCALE GENOMIC DNA]</scope>
    <source>
        <strain evidence="4 5">DSM 44189</strain>
    </source>
</reference>
<dbReference type="InterPro" id="IPR023393">
    <property type="entry name" value="START-like_dom_sf"/>
</dbReference>
<keyword evidence="5" id="KW-1185">Reference proteome</keyword>
<evidence type="ECO:0000313" key="4">
    <source>
        <dbReference type="EMBL" id="MDV2474680.1"/>
    </source>
</evidence>
<feature type="domain" description="Activator of Hsp90 ATPase homologue 1/2-like C-terminal" evidence="3">
    <location>
        <begin position="63"/>
        <end position="135"/>
    </location>
</feature>